<dbReference type="Gene3D" id="3.30.565.10">
    <property type="entry name" value="Histidine kinase-like ATPase, C-terminal domain"/>
    <property type="match status" value="1"/>
</dbReference>
<keyword evidence="7" id="KW-0472">Membrane</keyword>
<dbReference type="Gene3D" id="3.30.450.20">
    <property type="entry name" value="PAS domain"/>
    <property type="match status" value="1"/>
</dbReference>
<dbReference type="PANTHER" id="PTHR43047:SF72">
    <property type="entry name" value="OSMOSENSING HISTIDINE PROTEIN KINASE SLN1"/>
    <property type="match status" value="1"/>
</dbReference>
<keyword evidence="7" id="KW-0812">Transmembrane</keyword>
<dbReference type="InterPro" id="IPR005467">
    <property type="entry name" value="His_kinase_dom"/>
</dbReference>
<sequence length="804" mass="89959">MTSNEYKKLQIKKIAFREWLVLSILLLALTAALSVFRLTERMDLVLYDRIMQLNTQPARDDILIVAIDDYSLTELGRWPWPRVHHAQLLNQINAAKPAAVGLDILFTEAEAVSDTQQAGGDQQLAEAIQQSNKVVLPLVSESAGKGLSTAKPVSVLANAARQLSHIHLELDKDGIARSVFLREGMQGEWWPHFALAMKDVGQNIAPGTEKYLPGDRLSASVRNVGQSENSWQRDFQMHVPFAGSSGHFQSVPYVSVMRGEVPASLLQGKYIIVGPTALGMADSYPTPVTGNEGVISGVEINANVLAGLLNEKAIQFAPQWKILMWNMLLLMLTLSAYQFLSPRKALISTLAMILLSLSTSLALMRWQAYWVPMSPAVIALLLAYPLWSWRRLEAAIKYLAAEFNLLEQEPHLLPEFTDDEENTSIELTDTLEKSIQDVHLAANRVRDLRQFISDSLASLPDATMVTTTDGNVLLSNQAARAYFAGIGQPKVNDALVPYLFANMSAPANFDHSDGRNFSWWDILDIKLTKSMSQGFEVRDPRGQDLLIKSAPAYNADKQLVGWIVNMVNITAIRAAERSRDETLHFISHDMRSPQASILALLEMQKEPQTALPIEEFMSRIEKASRITLGLADNFVQLARAESQDYRYEEVDFQDVLLDATEEMWSLAHSKNIRFKMQIPDQEYLVRIDRSLMTRVLTNLISNAIKYSPRDTSITCSLKLERNLADATIICSIQDQGYGIARAEQSKLFQRFQRFKTTEQPKNDGVGLGMVFVKAVLDRHYASIDFVSAPNEGTTFHIRLPGLIV</sequence>
<dbReference type="AlphaFoldDB" id="A0A923I227"/>
<dbReference type="Gene3D" id="1.10.287.130">
    <property type="match status" value="1"/>
</dbReference>
<feature type="transmembrane region" description="Helical" evidence="7">
    <location>
        <begin position="345"/>
        <end position="363"/>
    </location>
</feature>
<dbReference type="SUPFAM" id="SSF47384">
    <property type="entry name" value="Homodimeric domain of signal transducing histidine kinase"/>
    <property type="match status" value="1"/>
</dbReference>
<evidence type="ECO:0000259" key="8">
    <source>
        <dbReference type="PROSITE" id="PS50109"/>
    </source>
</evidence>
<gene>
    <name evidence="9" type="ORF">H8K47_13430</name>
</gene>
<feature type="domain" description="Histidine kinase" evidence="8">
    <location>
        <begin position="585"/>
        <end position="803"/>
    </location>
</feature>
<dbReference type="EMBL" id="JACOGG010000014">
    <property type="protein sequence ID" value="MBC3936368.1"/>
    <property type="molecule type" value="Genomic_DNA"/>
</dbReference>
<feature type="transmembrane region" description="Helical" evidence="7">
    <location>
        <begin position="322"/>
        <end position="340"/>
    </location>
</feature>
<organism evidence="9 10">
    <name type="scientific">Undibacterium rugosum</name>
    <dbReference type="NCBI Taxonomy" id="2762291"/>
    <lineage>
        <taxon>Bacteria</taxon>
        <taxon>Pseudomonadati</taxon>
        <taxon>Pseudomonadota</taxon>
        <taxon>Betaproteobacteria</taxon>
        <taxon>Burkholderiales</taxon>
        <taxon>Oxalobacteraceae</taxon>
        <taxon>Undibacterium</taxon>
    </lineage>
</organism>
<evidence type="ECO:0000256" key="5">
    <source>
        <dbReference type="ARBA" id="ARBA00022679"/>
    </source>
</evidence>
<evidence type="ECO:0000256" key="6">
    <source>
        <dbReference type="ARBA" id="ARBA00022777"/>
    </source>
</evidence>
<dbReference type="CDD" id="cd00075">
    <property type="entry name" value="HATPase"/>
    <property type="match status" value="1"/>
</dbReference>
<keyword evidence="4" id="KW-0597">Phosphoprotein</keyword>
<evidence type="ECO:0000256" key="2">
    <source>
        <dbReference type="ARBA" id="ARBA00004429"/>
    </source>
</evidence>
<dbReference type="Proteomes" id="UP000612361">
    <property type="component" value="Unassembled WGS sequence"/>
</dbReference>
<dbReference type="InterPro" id="IPR003661">
    <property type="entry name" value="HisK_dim/P_dom"/>
</dbReference>
<name>A0A923I227_9BURK</name>
<dbReference type="FunFam" id="3.30.565.10:FF:000006">
    <property type="entry name" value="Sensor histidine kinase WalK"/>
    <property type="match status" value="1"/>
</dbReference>
<comment type="subcellular location">
    <subcellularLocation>
        <location evidence="2">Cell inner membrane</location>
        <topology evidence="2">Multi-pass membrane protein</topology>
    </subcellularLocation>
</comment>
<dbReference type="SMART" id="SM01080">
    <property type="entry name" value="CHASE2"/>
    <property type="match status" value="1"/>
</dbReference>
<keyword evidence="7" id="KW-1133">Transmembrane helix</keyword>
<dbReference type="Pfam" id="PF05226">
    <property type="entry name" value="CHASE2"/>
    <property type="match status" value="1"/>
</dbReference>
<dbReference type="PANTHER" id="PTHR43047">
    <property type="entry name" value="TWO-COMPONENT HISTIDINE PROTEIN KINASE"/>
    <property type="match status" value="1"/>
</dbReference>
<keyword evidence="6" id="KW-0418">Kinase</keyword>
<evidence type="ECO:0000313" key="10">
    <source>
        <dbReference type="Proteomes" id="UP000612361"/>
    </source>
</evidence>
<dbReference type="PROSITE" id="PS50109">
    <property type="entry name" value="HIS_KIN"/>
    <property type="match status" value="1"/>
</dbReference>
<evidence type="ECO:0000256" key="3">
    <source>
        <dbReference type="ARBA" id="ARBA00012438"/>
    </source>
</evidence>
<dbReference type="SUPFAM" id="SSF55874">
    <property type="entry name" value="ATPase domain of HSP90 chaperone/DNA topoisomerase II/histidine kinase"/>
    <property type="match status" value="1"/>
</dbReference>
<protein>
    <recommendedName>
        <fullName evidence="3">histidine kinase</fullName>
        <ecNumber evidence="3">2.7.13.3</ecNumber>
    </recommendedName>
</protein>
<evidence type="ECO:0000313" key="9">
    <source>
        <dbReference type="EMBL" id="MBC3936368.1"/>
    </source>
</evidence>
<reference evidence="9" key="1">
    <citation type="submission" date="2020-08" db="EMBL/GenBank/DDBJ databases">
        <title>Novel species isolated from subtropical streams in China.</title>
        <authorList>
            <person name="Lu H."/>
        </authorList>
    </citation>
    <scope>NUCLEOTIDE SEQUENCE</scope>
    <source>
        <strain evidence="9">CY7W</strain>
    </source>
</reference>
<keyword evidence="5" id="KW-0808">Transferase</keyword>
<dbReference type="PRINTS" id="PR00344">
    <property type="entry name" value="BCTRLSENSOR"/>
</dbReference>
<accession>A0A923I227</accession>
<comment type="caution">
    <text evidence="9">The sequence shown here is derived from an EMBL/GenBank/DDBJ whole genome shotgun (WGS) entry which is preliminary data.</text>
</comment>
<dbReference type="InterPro" id="IPR036097">
    <property type="entry name" value="HisK_dim/P_sf"/>
</dbReference>
<dbReference type="SMART" id="SM00387">
    <property type="entry name" value="HATPase_c"/>
    <property type="match status" value="1"/>
</dbReference>
<dbReference type="InterPro" id="IPR004358">
    <property type="entry name" value="Sig_transdc_His_kin-like_C"/>
</dbReference>
<evidence type="ECO:0000256" key="7">
    <source>
        <dbReference type="SAM" id="Phobius"/>
    </source>
</evidence>
<dbReference type="PIRSF" id="PIRSF037347">
    <property type="entry name" value="STHK_CHASE2_PAS_prd"/>
    <property type="match status" value="1"/>
</dbReference>
<evidence type="ECO:0000256" key="4">
    <source>
        <dbReference type="ARBA" id="ARBA00022553"/>
    </source>
</evidence>
<dbReference type="CDD" id="cd00082">
    <property type="entry name" value="HisKA"/>
    <property type="match status" value="1"/>
</dbReference>
<dbReference type="InterPro" id="IPR017181">
    <property type="entry name" value="Sig_transdc_His_kin_CHASE2"/>
</dbReference>
<dbReference type="GO" id="GO:0009927">
    <property type="term" value="F:histidine phosphotransfer kinase activity"/>
    <property type="evidence" value="ECO:0007669"/>
    <property type="project" value="TreeGrafter"/>
</dbReference>
<feature type="transmembrane region" description="Helical" evidence="7">
    <location>
        <begin position="369"/>
        <end position="387"/>
    </location>
</feature>
<dbReference type="GO" id="GO:0005886">
    <property type="term" value="C:plasma membrane"/>
    <property type="evidence" value="ECO:0007669"/>
    <property type="project" value="UniProtKB-SubCell"/>
</dbReference>
<evidence type="ECO:0000256" key="1">
    <source>
        <dbReference type="ARBA" id="ARBA00000085"/>
    </source>
</evidence>
<proteinExistence type="predicted"/>
<dbReference type="InterPro" id="IPR036890">
    <property type="entry name" value="HATPase_C_sf"/>
</dbReference>
<comment type="catalytic activity">
    <reaction evidence="1">
        <text>ATP + protein L-histidine = ADP + protein N-phospho-L-histidine.</text>
        <dbReference type="EC" id="2.7.13.3"/>
    </reaction>
</comment>
<dbReference type="GO" id="GO:0000155">
    <property type="term" value="F:phosphorelay sensor kinase activity"/>
    <property type="evidence" value="ECO:0007669"/>
    <property type="project" value="InterPro"/>
</dbReference>
<keyword evidence="10" id="KW-1185">Reference proteome</keyword>
<dbReference type="EC" id="2.7.13.3" evidence="3"/>
<dbReference type="InterPro" id="IPR007890">
    <property type="entry name" value="CHASE2"/>
</dbReference>
<dbReference type="InterPro" id="IPR003594">
    <property type="entry name" value="HATPase_dom"/>
</dbReference>
<dbReference type="Pfam" id="PF02518">
    <property type="entry name" value="HATPase_c"/>
    <property type="match status" value="1"/>
</dbReference>